<comment type="caution">
    <text evidence="1">The sequence shown here is derived from an EMBL/GenBank/DDBJ whole genome shotgun (WGS) entry which is preliminary data.</text>
</comment>
<proteinExistence type="predicted"/>
<feature type="non-terminal residue" evidence="1">
    <location>
        <position position="269"/>
    </location>
</feature>
<keyword evidence="2" id="KW-1185">Reference proteome</keyword>
<name>A0ACB6ZRZ4_THEGA</name>
<gene>
    <name evidence="1" type="ORF">BDM02DRAFT_3109080</name>
</gene>
<reference evidence="1" key="1">
    <citation type="submission" date="2019-10" db="EMBL/GenBank/DDBJ databases">
        <authorList>
            <consortium name="DOE Joint Genome Institute"/>
            <person name="Kuo A."/>
            <person name="Miyauchi S."/>
            <person name="Kiss E."/>
            <person name="Drula E."/>
            <person name="Kohler A."/>
            <person name="Sanchez-Garcia M."/>
            <person name="Andreopoulos B."/>
            <person name="Barry K.W."/>
            <person name="Bonito G."/>
            <person name="Buee M."/>
            <person name="Carver A."/>
            <person name="Chen C."/>
            <person name="Cichocki N."/>
            <person name="Clum A."/>
            <person name="Culley D."/>
            <person name="Crous P.W."/>
            <person name="Fauchery L."/>
            <person name="Girlanda M."/>
            <person name="Hayes R."/>
            <person name="Keri Z."/>
            <person name="Labutti K."/>
            <person name="Lipzen A."/>
            <person name="Lombard V."/>
            <person name="Magnuson J."/>
            <person name="Maillard F."/>
            <person name="Morin E."/>
            <person name="Murat C."/>
            <person name="Nolan M."/>
            <person name="Ohm R."/>
            <person name="Pangilinan J."/>
            <person name="Pereira M."/>
            <person name="Perotto S."/>
            <person name="Peter M."/>
            <person name="Riley R."/>
            <person name="Sitrit Y."/>
            <person name="Stielow B."/>
            <person name="Szollosi G."/>
            <person name="Zifcakova L."/>
            <person name="Stursova M."/>
            <person name="Spatafora J.W."/>
            <person name="Tedersoo L."/>
            <person name="Vaario L.-M."/>
            <person name="Yamada A."/>
            <person name="Yan M."/>
            <person name="Wang P."/>
            <person name="Xu J."/>
            <person name="Bruns T."/>
            <person name="Baldrian P."/>
            <person name="Vilgalys R."/>
            <person name="Henrissat B."/>
            <person name="Grigoriev I.V."/>
            <person name="Hibbett D."/>
            <person name="Nagy L.G."/>
            <person name="Martin F.M."/>
        </authorList>
    </citation>
    <scope>NUCLEOTIDE SEQUENCE</scope>
    <source>
        <strain evidence="1">P2</strain>
    </source>
</reference>
<sequence>MVEKSKRRNTHKTDGCHCIHVYEEPEDFSILLQVLYNPGFPSRHQTPDFITFSSILRMTTSYKIDNVREQILEDLCDAYPKTFEAYEHSETLGERVFGNPKPHPNAVLKLFETCNLAFALPFAYYRACTAGTLALTSVEPALRLPPRVLAAAVVGQSRLKARELQVVRQLLFDRPAKKFSCSGWLCPGSHETNHRRTGQTSPYERLFNSISSQSSEVDMAVSILETKVLVDNAFCARCLERFNTCLRGAREELWTSLPRVFGLNPWSGL</sequence>
<dbReference type="Proteomes" id="UP000886501">
    <property type="component" value="Unassembled WGS sequence"/>
</dbReference>
<reference evidence="1" key="2">
    <citation type="journal article" date="2020" name="Nat. Commun.">
        <title>Large-scale genome sequencing of mycorrhizal fungi provides insights into the early evolution of symbiotic traits.</title>
        <authorList>
            <person name="Miyauchi S."/>
            <person name="Kiss E."/>
            <person name="Kuo A."/>
            <person name="Drula E."/>
            <person name="Kohler A."/>
            <person name="Sanchez-Garcia M."/>
            <person name="Morin E."/>
            <person name="Andreopoulos B."/>
            <person name="Barry K.W."/>
            <person name="Bonito G."/>
            <person name="Buee M."/>
            <person name="Carver A."/>
            <person name="Chen C."/>
            <person name="Cichocki N."/>
            <person name="Clum A."/>
            <person name="Culley D."/>
            <person name="Crous P.W."/>
            <person name="Fauchery L."/>
            <person name="Girlanda M."/>
            <person name="Hayes R.D."/>
            <person name="Keri Z."/>
            <person name="LaButti K."/>
            <person name="Lipzen A."/>
            <person name="Lombard V."/>
            <person name="Magnuson J."/>
            <person name="Maillard F."/>
            <person name="Murat C."/>
            <person name="Nolan M."/>
            <person name="Ohm R.A."/>
            <person name="Pangilinan J."/>
            <person name="Pereira M.F."/>
            <person name="Perotto S."/>
            <person name="Peter M."/>
            <person name="Pfister S."/>
            <person name="Riley R."/>
            <person name="Sitrit Y."/>
            <person name="Stielow J.B."/>
            <person name="Szollosi G."/>
            <person name="Zifcakova L."/>
            <person name="Stursova M."/>
            <person name="Spatafora J.W."/>
            <person name="Tedersoo L."/>
            <person name="Vaario L.M."/>
            <person name="Yamada A."/>
            <person name="Yan M."/>
            <person name="Wang P."/>
            <person name="Xu J."/>
            <person name="Bruns T."/>
            <person name="Baldrian P."/>
            <person name="Vilgalys R."/>
            <person name="Dunand C."/>
            <person name="Henrissat B."/>
            <person name="Grigoriev I.V."/>
            <person name="Hibbett D."/>
            <person name="Nagy L.G."/>
            <person name="Martin F.M."/>
        </authorList>
    </citation>
    <scope>NUCLEOTIDE SEQUENCE</scope>
    <source>
        <strain evidence="1">P2</strain>
    </source>
</reference>
<protein>
    <submittedName>
        <fullName evidence="1">Uncharacterized protein</fullName>
    </submittedName>
</protein>
<accession>A0ACB6ZRZ4</accession>
<evidence type="ECO:0000313" key="2">
    <source>
        <dbReference type="Proteomes" id="UP000886501"/>
    </source>
</evidence>
<dbReference type="EMBL" id="MU117968">
    <property type="protein sequence ID" value="KAF9652540.1"/>
    <property type="molecule type" value="Genomic_DNA"/>
</dbReference>
<evidence type="ECO:0000313" key="1">
    <source>
        <dbReference type="EMBL" id="KAF9652540.1"/>
    </source>
</evidence>
<organism evidence="1 2">
    <name type="scientific">Thelephora ganbajun</name>
    <name type="common">Ganba fungus</name>
    <dbReference type="NCBI Taxonomy" id="370292"/>
    <lineage>
        <taxon>Eukaryota</taxon>
        <taxon>Fungi</taxon>
        <taxon>Dikarya</taxon>
        <taxon>Basidiomycota</taxon>
        <taxon>Agaricomycotina</taxon>
        <taxon>Agaricomycetes</taxon>
        <taxon>Thelephorales</taxon>
        <taxon>Thelephoraceae</taxon>
        <taxon>Thelephora</taxon>
    </lineage>
</organism>